<dbReference type="Pfam" id="PF00026">
    <property type="entry name" value="Asp"/>
    <property type="match status" value="1"/>
</dbReference>
<dbReference type="PROSITE" id="PS51767">
    <property type="entry name" value="PEPTIDASE_A1"/>
    <property type="match status" value="1"/>
</dbReference>
<dbReference type="RefSeq" id="XP_045957402.1">
    <property type="nucleotide sequence ID" value="XM_046107512.1"/>
</dbReference>
<sequence length="476" mass="52442">MRRMKSKELLAFTELLGIISTAGLVAAETAGFVQLPVSRSTAPTVSTLKKRAANLSLTRTFDNETYVVNVDIGTPKQRVQLAVDVGSYVTWAISDCEPNYFYKEECKALGTYNRSTSSTSDYVPVSYEESWLNNDDGSSYSLNYASDDFTIAGENTLKNITFGVYDDASTRNYGSLGLGFGQGVNSNYSNVVDELVLQGVTQTRAFSLALGTNDSPNDGSLVLGGIDSKKFSGALQKVPVIEPPTYPIDYSEYRYWMNVDKLTLRGDDGNMTSYPGFKAMTHSMDEVSYLPLDIVNQVAAAYGIRNTSAWTDKWYIIPCQYRDTVKGSLDFQFGSLNVSIPYSKFIVSSTQLEEIEYETAPELCYLSIFPWDDYYLDKIDFYYLGHSFLRAVYAVYDQDNRAVWLANRNDCGSDIKGITAEEISISGVNGQCDGSGLNAISSNATATDDKPSSSVSLRAPTWLLVIAGFIWLAVGC</sequence>
<gene>
    <name evidence="4" type="ORF">BKA67DRAFT_659767</name>
</gene>
<name>A0A9P8UJ14_9PEZI</name>
<evidence type="ECO:0000313" key="5">
    <source>
        <dbReference type="Proteomes" id="UP000758603"/>
    </source>
</evidence>
<proteinExistence type="inferred from homology"/>
<dbReference type="AlphaFoldDB" id="A0A9P8UJ14"/>
<evidence type="ECO:0000259" key="3">
    <source>
        <dbReference type="PROSITE" id="PS51767"/>
    </source>
</evidence>
<reference evidence="4" key="1">
    <citation type="journal article" date="2021" name="Nat. Commun.">
        <title>Genetic determinants of endophytism in the Arabidopsis root mycobiome.</title>
        <authorList>
            <person name="Mesny F."/>
            <person name="Miyauchi S."/>
            <person name="Thiergart T."/>
            <person name="Pickel B."/>
            <person name="Atanasova L."/>
            <person name="Karlsson M."/>
            <person name="Huettel B."/>
            <person name="Barry K.W."/>
            <person name="Haridas S."/>
            <person name="Chen C."/>
            <person name="Bauer D."/>
            <person name="Andreopoulos W."/>
            <person name="Pangilinan J."/>
            <person name="LaButti K."/>
            <person name="Riley R."/>
            <person name="Lipzen A."/>
            <person name="Clum A."/>
            <person name="Drula E."/>
            <person name="Henrissat B."/>
            <person name="Kohler A."/>
            <person name="Grigoriev I.V."/>
            <person name="Martin F.M."/>
            <person name="Hacquard S."/>
        </authorList>
    </citation>
    <scope>NUCLEOTIDE SEQUENCE</scope>
    <source>
        <strain evidence="4">MPI-SDFR-AT-0073</strain>
    </source>
</reference>
<dbReference type="InterPro" id="IPR033121">
    <property type="entry name" value="PEPTIDASE_A1"/>
</dbReference>
<dbReference type="Proteomes" id="UP000758603">
    <property type="component" value="Unassembled WGS sequence"/>
</dbReference>
<dbReference type="InterPro" id="IPR001461">
    <property type="entry name" value="Aspartic_peptidase_A1"/>
</dbReference>
<dbReference type="GeneID" id="70136403"/>
<feature type="signal peptide" evidence="2">
    <location>
        <begin position="1"/>
        <end position="27"/>
    </location>
</feature>
<evidence type="ECO:0000256" key="2">
    <source>
        <dbReference type="SAM" id="SignalP"/>
    </source>
</evidence>
<evidence type="ECO:0000256" key="1">
    <source>
        <dbReference type="ARBA" id="ARBA00007447"/>
    </source>
</evidence>
<dbReference type="GO" id="GO:0006508">
    <property type="term" value="P:proteolysis"/>
    <property type="evidence" value="ECO:0007669"/>
    <property type="project" value="InterPro"/>
</dbReference>
<dbReference type="SUPFAM" id="SSF50630">
    <property type="entry name" value="Acid proteases"/>
    <property type="match status" value="1"/>
</dbReference>
<dbReference type="InterPro" id="IPR021109">
    <property type="entry name" value="Peptidase_aspartic_dom_sf"/>
</dbReference>
<dbReference type="PANTHER" id="PTHR47966:SF65">
    <property type="entry name" value="ASPARTIC-TYPE ENDOPEPTIDASE"/>
    <property type="match status" value="1"/>
</dbReference>
<dbReference type="PRINTS" id="PR00792">
    <property type="entry name" value="PEPSIN"/>
</dbReference>
<comment type="caution">
    <text evidence="4">The sequence shown here is derived from an EMBL/GenBank/DDBJ whole genome shotgun (WGS) entry which is preliminary data.</text>
</comment>
<evidence type="ECO:0000313" key="4">
    <source>
        <dbReference type="EMBL" id="KAH6653125.1"/>
    </source>
</evidence>
<feature type="domain" description="Peptidase A1" evidence="3">
    <location>
        <begin position="66"/>
        <end position="406"/>
    </location>
</feature>
<dbReference type="EMBL" id="JAGPXC010000005">
    <property type="protein sequence ID" value="KAH6653125.1"/>
    <property type="molecule type" value="Genomic_DNA"/>
</dbReference>
<comment type="similarity">
    <text evidence="1">Belongs to the peptidase A1 family.</text>
</comment>
<keyword evidence="5" id="KW-1185">Reference proteome</keyword>
<organism evidence="4 5">
    <name type="scientific">Truncatella angustata</name>
    <dbReference type="NCBI Taxonomy" id="152316"/>
    <lineage>
        <taxon>Eukaryota</taxon>
        <taxon>Fungi</taxon>
        <taxon>Dikarya</taxon>
        <taxon>Ascomycota</taxon>
        <taxon>Pezizomycotina</taxon>
        <taxon>Sordariomycetes</taxon>
        <taxon>Xylariomycetidae</taxon>
        <taxon>Amphisphaeriales</taxon>
        <taxon>Sporocadaceae</taxon>
        <taxon>Truncatella</taxon>
    </lineage>
</organism>
<keyword evidence="2" id="KW-0732">Signal</keyword>
<accession>A0A9P8UJ14</accession>
<dbReference type="PANTHER" id="PTHR47966">
    <property type="entry name" value="BETA-SITE APP-CLEAVING ENZYME, ISOFORM A-RELATED"/>
    <property type="match status" value="1"/>
</dbReference>
<dbReference type="Gene3D" id="2.40.70.10">
    <property type="entry name" value="Acid Proteases"/>
    <property type="match status" value="2"/>
</dbReference>
<dbReference type="OrthoDB" id="771136at2759"/>
<feature type="chain" id="PRO_5040361865" evidence="2">
    <location>
        <begin position="28"/>
        <end position="476"/>
    </location>
</feature>
<dbReference type="GO" id="GO:0004190">
    <property type="term" value="F:aspartic-type endopeptidase activity"/>
    <property type="evidence" value="ECO:0007669"/>
    <property type="project" value="InterPro"/>
</dbReference>
<protein>
    <submittedName>
        <fullName evidence="4">Aspartic peptidase domain-containing protein</fullName>
    </submittedName>
</protein>